<gene>
    <name evidence="6" type="primary">ndhJ</name>
    <name evidence="7" type="ORF">LS73_007415</name>
    <name evidence="6" type="ORF">NCTC12714_00278</name>
</gene>
<dbReference type="InterPro" id="IPR001268">
    <property type="entry name" value="NADH_UbQ_OxRdtase_30kDa_su"/>
</dbReference>
<evidence type="ECO:0000313" key="9">
    <source>
        <dbReference type="Proteomes" id="UP000255139"/>
    </source>
</evidence>
<dbReference type="PANTHER" id="PTHR10884:SF14">
    <property type="entry name" value="NADH DEHYDROGENASE [UBIQUINONE] IRON-SULFUR PROTEIN 3, MITOCHONDRIAL"/>
    <property type="match status" value="1"/>
</dbReference>
<evidence type="ECO:0000313" key="7">
    <source>
        <dbReference type="EMBL" id="TLD99413.1"/>
    </source>
</evidence>
<dbReference type="GO" id="GO:0008137">
    <property type="term" value="F:NADH dehydrogenase (ubiquinone) activity"/>
    <property type="evidence" value="ECO:0007669"/>
    <property type="project" value="InterPro"/>
</dbReference>
<dbReference type="EMBL" id="JRPD02000018">
    <property type="protein sequence ID" value="TLD99413.1"/>
    <property type="molecule type" value="Genomic_DNA"/>
</dbReference>
<sequence length="268" mass="31437">MIRRKQPKKDVQRKVYHTDTFYQPILTTRIPTAQSEFAIVEEALNKEKLILKSYVEIGQGVFYVKKDLLLRTLEILKSLGYNILSEMSAIDNLAIDNHFELFYQLTSHEQSHKGRRRLRIKCRIREDESIPSVSEIFPAANWSERECYDMFGIKFENHPFLKRILMPIDWVGFPLLKSYPLKGDEFASWYEVDKIFGREYRSIVGPEQRDSARVDRADSINFARIGKEVPKGSEPSDSIHKITYQEINKPPILKKFPTNNPKILDKRL</sequence>
<evidence type="ECO:0000256" key="2">
    <source>
        <dbReference type="ARBA" id="ARBA00022448"/>
    </source>
</evidence>
<evidence type="ECO:0000313" key="8">
    <source>
        <dbReference type="Proteomes" id="UP000029922"/>
    </source>
</evidence>
<dbReference type="PROSITE" id="PS00542">
    <property type="entry name" value="COMPLEX1_30K"/>
    <property type="match status" value="1"/>
</dbReference>
<comment type="similarity">
    <text evidence="1 3">Belongs to the complex I 30 kDa subunit family.</text>
</comment>
<dbReference type="AlphaFoldDB" id="A0A099TUL3"/>
<dbReference type="RefSeq" id="WP_034559559.1">
    <property type="nucleotide sequence ID" value="NZ_FZML01000001.1"/>
</dbReference>
<dbReference type="NCBIfam" id="TIGR01961">
    <property type="entry name" value="NuoC_fam"/>
    <property type="match status" value="1"/>
</dbReference>
<keyword evidence="2 3" id="KW-0813">Transport</keyword>
<dbReference type="SUPFAM" id="SSF143243">
    <property type="entry name" value="Nqo5-like"/>
    <property type="match status" value="1"/>
</dbReference>
<keyword evidence="6" id="KW-0560">Oxidoreductase</keyword>
<feature type="domain" description="NADH:ubiquinone oxidoreductase 30kDa subunit" evidence="5">
    <location>
        <begin position="63"/>
        <end position="184"/>
    </location>
</feature>
<name>A0A099TUL3_9HELI</name>
<dbReference type="Proteomes" id="UP000255139">
    <property type="component" value="Unassembled WGS sequence"/>
</dbReference>
<dbReference type="Proteomes" id="UP000029922">
    <property type="component" value="Unassembled WGS sequence"/>
</dbReference>
<comment type="function">
    <text evidence="4">NDH-1 shuttles electrons from NADH, via FMN and iron-sulfur (Fe-S) centers, to quinones in the respiratory chain.</text>
</comment>
<reference evidence="6 9" key="2">
    <citation type="submission" date="2018-06" db="EMBL/GenBank/DDBJ databases">
        <authorList>
            <consortium name="Pathogen Informatics"/>
            <person name="Doyle S."/>
        </authorList>
    </citation>
    <scope>NUCLEOTIDE SEQUENCE [LARGE SCALE GENOMIC DNA]</scope>
    <source>
        <strain evidence="6 9">NCTC12714</strain>
    </source>
</reference>
<dbReference type="GO" id="GO:0048038">
    <property type="term" value="F:quinone binding"/>
    <property type="evidence" value="ECO:0007669"/>
    <property type="project" value="UniProtKB-KW"/>
</dbReference>
<dbReference type="InterPro" id="IPR020396">
    <property type="entry name" value="NADH_UbQ_OxRdtase_CS"/>
</dbReference>
<keyword evidence="3" id="KW-0520">NAD</keyword>
<keyword evidence="3" id="KW-1278">Translocase</keyword>
<dbReference type="EMBL" id="UGJE01000002">
    <property type="protein sequence ID" value="STQ85493.1"/>
    <property type="molecule type" value="Genomic_DNA"/>
</dbReference>
<evidence type="ECO:0000256" key="3">
    <source>
        <dbReference type="RuleBase" id="RU003456"/>
    </source>
</evidence>
<evidence type="ECO:0000256" key="1">
    <source>
        <dbReference type="ARBA" id="ARBA00007569"/>
    </source>
</evidence>
<organism evidence="6 9">
    <name type="scientific">Helicobacter muridarum</name>
    <dbReference type="NCBI Taxonomy" id="216"/>
    <lineage>
        <taxon>Bacteria</taxon>
        <taxon>Pseudomonadati</taxon>
        <taxon>Campylobacterota</taxon>
        <taxon>Epsilonproteobacteria</taxon>
        <taxon>Campylobacterales</taxon>
        <taxon>Helicobacteraceae</taxon>
        <taxon>Helicobacter</taxon>
    </lineage>
</organism>
<dbReference type="InterPro" id="IPR037232">
    <property type="entry name" value="NADH_quin_OxRdtase_su_C/D-like"/>
</dbReference>
<comment type="catalytic activity">
    <reaction evidence="4">
        <text>a quinone + NADH + 5 H(+)(in) = a quinol + NAD(+) + 4 H(+)(out)</text>
        <dbReference type="Rhea" id="RHEA:57888"/>
        <dbReference type="ChEBI" id="CHEBI:15378"/>
        <dbReference type="ChEBI" id="CHEBI:24646"/>
        <dbReference type="ChEBI" id="CHEBI:57540"/>
        <dbReference type="ChEBI" id="CHEBI:57945"/>
        <dbReference type="ChEBI" id="CHEBI:132124"/>
    </reaction>
</comment>
<protein>
    <recommendedName>
        <fullName evidence="4">NADH-quinone oxidoreductase</fullName>
        <ecNumber evidence="4">7.1.1.-</ecNumber>
    </recommendedName>
</protein>
<evidence type="ECO:0000259" key="5">
    <source>
        <dbReference type="Pfam" id="PF00329"/>
    </source>
</evidence>
<dbReference type="STRING" id="216.LS73_09915"/>
<reference evidence="7 8" key="1">
    <citation type="journal article" date="2014" name="Genome Announc.">
        <title>Draft genome sequences of eight enterohepatic helicobacter species isolated from both laboratory and wild rodents.</title>
        <authorList>
            <person name="Sheh A."/>
            <person name="Shen Z."/>
            <person name="Fox J.G."/>
        </authorList>
    </citation>
    <scope>NUCLEOTIDE SEQUENCE [LARGE SCALE GENOMIC DNA]</scope>
    <source>
        <strain evidence="7 8">ST1</strain>
    </source>
</reference>
<evidence type="ECO:0000313" key="6">
    <source>
        <dbReference type="EMBL" id="STQ85493.1"/>
    </source>
</evidence>
<dbReference type="EC" id="7.1.1.-" evidence="4"/>
<keyword evidence="9" id="KW-1185">Reference proteome</keyword>
<accession>A0A099TUL3</accession>
<dbReference type="NCBIfam" id="NF006304">
    <property type="entry name" value="PRK08491.1"/>
    <property type="match status" value="1"/>
</dbReference>
<evidence type="ECO:0000256" key="4">
    <source>
        <dbReference type="RuleBase" id="RU003582"/>
    </source>
</evidence>
<keyword evidence="4" id="KW-0874">Quinone</keyword>
<dbReference type="PANTHER" id="PTHR10884">
    <property type="entry name" value="NADH DEHYDROGENASE UBIQUINONE IRON-SULFUR PROTEIN 3"/>
    <property type="match status" value="1"/>
</dbReference>
<dbReference type="Gene3D" id="3.30.460.80">
    <property type="entry name" value="NADH:ubiquinone oxidoreductase, 30kDa subunit"/>
    <property type="match status" value="1"/>
</dbReference>
<dbReference type="Pfam" id="PF00329">
    <property type="entry name" value="Complex1_30kDa"/>
    <property type="match status" value="1"/>
</dbReference>
<dbReference type="OrthoDB" id="9803286at2"/>
<dbReference type="GO" id="GO:0016651">
    <property type="term" value="F:oxidoreductase activity, acting on NAD(P)H"/>
    <property type="evidence" value="ECO:0007669"/>
    <property type="project" value="InterPro"/>
</dbReference>
<dbReference type="InterPro" id="IPR010218">
    <property type="entry name" value="NADH_DH_suC"/>
</dbReference>
<proteinExistence type="inferred from homology"/>